<dbReference type="Pfam" id="PF06114">
    <property type="entry name" value="Peptidase_M78"/>
    <property type="match status" value="1"/>
</dbReference>
<organism evidence="2 3">
    <name type="scientific">Microbacterium croceum</name>
    <dbReference type="NCBI Taxonomy" id="2851645"/>
    <lineage>
        <taxon>Bacteria</taxon>
        <taxon>Bacillati</taxon>
        <taxon>Actinomycetota</taxon>
        <taxon>Actinomycetes</taxon>
        <taxon>Micrococcales</taxon>
        <taxon>Microbacteriaceae</taxon>
        <taxon>Microbacterium</taxon>
    </lineage>
</organism>
<dbReference type="InterPro" id="IPR010359">
    <property type="entry name" value="IrrE_HExxH"/>
</dbReference>
<gene>
    <name evidence="2" type="ORF">KZC51_15055</name>
</gene>
<comment type="caution">
    <text evidence="2">The sequence shown here is derived from an EMBL/GenBank/DDBJ whole genome shotgun (WGS) entry which is preliminary data.</text>
</comment>
<evidence type="ECO:0000259" key="1">
    <source>
        <dbReference type="Pfam" id="PF06114"/>
    </source>
</evidence>
<name>A0ABT0FHB3_9MICO</name>
<accession>A0ABT0FHB3</accession>
<feature type="domain" description="IrrE N-terminal-like" evidence="1">
    <location>
        <begin position="23"/>
        <end position="115"/>
    </location>
</feature>
<evidence type="ECO:0000313" key="3">
    <source>
        <dbReference type="Proteomes" id="UP001300096"/>
    </source>
</evidence>
<proteinExistence type="predicted"/>
<protein>
    <submittedName>
        <fullName evidence="2">ImmA/IrrE family metallo-endopeptidase</fullName>
    </submittedName>
</protein>
<dbReference type="RefSeq" id="WP_247630848.1">
    <property type="nucleotide sequence ID" value="NZ_JAHWXN010000002.1"/>
</dbReference>
<sequence>MDHLLRLVEESGLRLVERAGPTRGGYDHSALTIRLAPGMSVRTTTSVLAHELGHATLGHTVSAHPEVRARQERRADEWAARLLISPEAYAAAEAVRGPHRASLAFELGVTVELVEAYQRMLQRIGTSVYVAPRMGAGQWAHRVAAE</sequence>
<keyword evidence="3" id="KW-1185">Reference proteome</keyword>
<reference evidence="2 3" key="1">
    <citation type="submission" date="2021-06" db="EMBL/GenBank/DDBJ databases">
        <title>Genome-based taxonomic framework of Microbacterium strains isolated from marine environment, the description of four new species and reclassification of four preexisting species.</title>
        <authorList>
            <person name="Lee S.D."/>
            <person name="Kim S.-M."/>
            <person name="Byeon Y.-S."/>
            <person name="Yang H.L."/>
            <person name="Kim I.S."/>
        </authorList>
    </citation>
    <scope>NUCLEOTIDE SEQUENCE [LARGE SCALE GENOMIC DNA]</scope>
    <source>
        <strain evidence="2 3">SSW1-49</strain>
    </source>
</reference>
<dbReference type="EMBL" id="JAHWXN010000002">
    <property type="protein sequence ID" value="MCK2037450.1"/>
    <property type="molecule type" value="Genomic_DNA"/>
</dbReference>
<dbReference type="Proteomes" id="UP001300096">
    <property type="component" value="Unassembled WGS sequence"/>
</dbReference>
<evidence type="ECO:0000313" key="2">
    <source>
        <dbReference type="EMBL" id="MCK2037450.1"/>
    </source>
</evidence>